<feature type="binding site" evidence="8">
    <location>
        <begin position="252"/>
        <end position="255"/>
    </location>
    <ligand>
        <name>GTP</name>
        <dbReference type="ChEBI" id="CHEBI:37565"/>
    </ligand>
</feature>
<evidence type="ECO:0000256" key="7">
    <source>
        <dbReference type="ARBA" id="ARBA00023170"/>
    </source>
</evidence>
<dbReference type="InterPro" id="IPR013822">
    <property type="entry name" value="Signal_recog_particl_SRP54_hlx"/>
</dbReference>
<name>A0A2H1EDT2_9ARCH</name>
<dbReference type="PANTHER" id="PTHR43134">
    <property type="entry name" value="SIGNAL RECOGNITION PARTICLE RECEPTOR SUBUNIT ALPHA"/>
    <property type="match status" value="1"/>
</dbReference>
<dbReference type="InterPro" id="IPR000897">
    <property type="entry name" value="SRP54_GTPase_dom"/>
</dbReference>
<dbReference type="Gene3D" id="1.20.120.140">
    <property type="entry name" value="Signal recognition particle SRP54, nucleotide-binding domain"/>
    <property type="match status" value="1"/>
</dbReference>
<comment type="function">
    <text evidence="8">Involved in targeting and insertion of nascent membrane proteins into the cytoplasmic membrane. Acts as a receptor for the complex formed by the signal recognition particle (SRP) and the ribosome-nascent chain (RNC).</text>
</comment>
<feature type="region of interest" description="Disordered" evidence="9">
    <location>
        <begin position="327"/>
        <end position="447"/>
    </location>
</feature>
<dbReference type="PANTHER" id="PTHR43134:SF1">
    <property type="entry name" value="SIGNAL RECOGNITION PARTICLE RECEPTOR SUBUNIT ALPHA"/>
    <property type="match status" value="1"/>
</dbReference>
<dbReference type="SMART" id="SM00963">
    <property type="entry name" value="SRP54_N"/>
    <property type="match status" value="1"/>
</dbReference>
<dbReference type="GO" id="GO:0003924">
    <property type="term" value="F:GTPase activity"/>
    <property type="evidence" value="ECO:0007669"/>
    <property type="project" value="UniProtKB-UniRule"/>
</dbReference>
<feature type="binding site" evidence="8">
    <location>
        <begin position="112"/>
        <end position="119"/>
    </location>
    <ligand>
        <name>GTP</name>
        <dbReference type="ChEBI" id="CHEBI:37565"/>
    </ligand>
</feature>
<keyword evidence="5 8" id="KW-0342">GTP-binding</keyword>
<dbReference type="CDD" id="cd17874">
    <property type="entry name" value="FtsY"/>
    <property type="match status" value="1"/>
</dbReference>
<evidence type="ECO:0000256" key="2">
    <source>
        <dbReference type="ARBA" id="ARBA00022490"/>
    </source>
</evidence>
<keyword evidence="2 8" id="KW-0963">Cytoplasm</keyword>
<evidence type="ECO:0000256" key="1">
    <source>
        <dbReference type="ARBA" id="ARBA00022475"/>
    </source>
</evidence>
<dbReference type="RefSeq" id="WP_101008796.1">
    <property type="nucleotide sequence ID" value="NZ_FRFC01000001.1"/>
</dbReference>
<dbReference type="GO" id="GO:0005737">
    <property type="term" value="C:cytoplasm"/>
    <property type="evidence" value="ECO:0007669"/>
    <property type="project" value="UniProtKB-SubCell"/>
</dbReference>
<dbReference type="InterPro" id="IPR027417">
    <property type="entry name" value="P-loop_NTPase"/>
</dbReference>
<organism evidence="11 12">
    <name type="scientific">Nitrosotalea sinensis</name>
    <dbReference type="NCBI Taxonomy" id="1499975"/>
    <lineage>
        <taxon>Archaea</taxon>
        <taxon>Nitrososphaerota</taxon>
        <taxon>Nitrososphaeria</taxon>
        <taxon>Nitrosotaleales</taxon>
        <taxon>Nitrosotaleaceae</taxon>
        <taxon>Nitrosotalea</taxon>
    </lineage>
</organism>
<evidence type="ECO:0000256" key="9">
    <source>
        <dbReference type="SAM" id="MobiDB-lite"/>
    </source>
</evidence>
<dbReference type="GO" id="GO:0005047">
    <property type="term" value="F:signal recognition particle binding"/>
    <property type="evidence" value="ECO:0007669"/>
    <property type="project" value="TreeGrafter"/>
</dbReference>
<evidence type="ECO:0000259" key="10">
    <source>
        <dbReference type="PROSITE" id="PS00300"/>
    </source>
</evidence>
<dbReference type="GO" id="GO:0005525">
    <property type="term" value="F:GTP binding"/>
    <property type="evidence" value="ECO:0007669"/>
    <property type="project" value="UniProtKB-UniRule"/>
</dbReference>
<proteinExistence type="inferred from homology"/>
<dbReference type="GO" id="GO:0005886">
    <property type="term" value="C:plasma membrane"/>
    <property type="evidence" value="ECO:0007669"/>
    <property type="project" value="UniProtKB-SubCell"/>
</dbReference>
<keyword evidence="6 8" id="KW-0472">Membrane</keyword>
<comment type="similarity">
    <text evidence="8">Belongs to the GTP-binding SRP family. FtsY subfamily.</text>
</comment>
<evidence type="ECO:0000256" key="4">
    <source>
        <dbReference type="ARBA" id="ARBA00022801"/>
    </source>
</evidence>
<dbReference type="EC" id="3.6.5.4" evidence="8"/>
<dbReference type="GO" id="GO:0006614">
    <property type="term" value="P:SRP-dependent cotranslational protein targeting to membrane"/>
    <property type="evidence" value="ECO:0007669"/>
    <property type="project" value="InterPro"/>
</dbReference>
<accession>A0A2H1EDT2</accession>
<dbReference type="InterPro" id="IPR042101">
    <property type="entry name" value="SRP54_N_sf"/>
</dbReference>
<dbReference type="EMBL" id="FRFC01000001">
    <property type="protein sequence ID" value="SHO42483.1"/>
    <property type="molecule type" value="Genomic_DNA"/>
</dbReference>
<keyword evidence="7 8" id="KW-0675">Receptor</keyword>
<dbReference type="HAMAP" id="MF_00920">
    <property type="entry name" value="FtsY"/>
    <property type="match status" value="1"/>
</dbReference>
<feature type="compositionally biased region" description="Acidic residues" evidence="9">
    <location>
        <begin position="420"/>
        <end position="430"/>
    </location>
</feature>
<keyword evidence="3 8" id="KW-0547">Nucleotide-binding</keyword>
<gene>
    <name evidence="8 11" type="primary">ftsY</name>
    <name evidence="11" type="ORF">NSIN_10021</name>
</gene>
<dbReference type="AlphaFoldDB" id="A0A2H1EDT2"/>
<dbReference type="InterPro" id="IPR036225">
    <property type="entry name" value="SRP/SRP_N"/>
</dbReference>
<dbReference type="SMART" id="SM00382">
    <property type="entry name" value="AAA"/>
    <property type="match status" value="1"/>
</dbReference>
<dbReference type="OrthoDB" id="372188at2157"/>
<dbReference type="InterPro" id="IPR004390">
    <property type="entry name" value="SR_rcpt_FtsY"/>
</dbReference>
<feature type="compositionally biased region" description="Basic and acidic residues" evidence="9">
    <location>
        <begin position="327"/>
        <end position="348"/>
    </location>
</feature>
<dbReference type="SUPFAM" id="SSF47364">
    <property type="entry name" value="Domain of the SRP/SRP receptor G-proteins"/>
    <property type="match status" value="1"/>
</dbReference>
<feature type="domain" description="SRP54-type proteins GTP-binding" evidence="10">
    <location>
        <begin position="273"/>
        <end position="286"/>
    </location>
</feature>
<evidence type="ECO:0000256" key="8">
    <source>
        <dbReference type="HAMAP-Rule" id="MF_00920"/>
    </source>
</evidence>
<keyword evidence="12" id="KW-1185">Reference proteome</keyword>
<feature type="compositionally biased region" description="Basic residues" evidence="9">
    <location>
        <begin position="436"/>
        <end position="447"/>
    </location>
</feature>
<dbReference type="Pfam" id="PF02881">
    <property type="entry name" value="SRP54_N"/>
    <property type="match status" value="1"/>
</dbReference>
<dbReference type="SUPFAM" id="SSF52540">
    <property type="entry name" value="P-loop containing nucleoside triphosphate hydrolases"/>
    <property type="match status" value="1"/>
</dbReference>
<dbReference type="Gene3D" id="3.40.50.300">
    <property type="entry name" value="P-loop containing nucleotide triphosphate hydrolases"/>
    <property type="match status" value="1"/>
</dbReference>
<evidence type="ECO:0000313" key="12">
    <source>
        <dbReference type="Proteomes" id="UP000232412"/>
    </source>
</evidence>
<evidence type="ECO:0000256" key="3">
    <source>
        <dbReference type="ARBA" id="ARBA00022741"/>
    </source>
</evidence>
<evidence type="ECO:0000313" key="11">
    <source>
        <dbReference type="EMBL" id="SHO42483.1"/>
    </source>
</evidence>
<dbReference type="PROSITE" id="PS00300">
    <property type="entry name" value="SRP54"/>
    <property type="match status" value="1"/>
</dbReference>
<comment type="catalytic activity">
    <reaction evidence="8">
        <text>GTP + H2O = GDP + phosphate + H(+)</text>
        <dbReference type="Rhea" id="RHEA:19669"/>
        <dbReference type="ChEBI" id="CHEBI:15377"/>
        <dbReference type="ChEBI" id="CHEBI:15378"/>
        <dbReference type="ChEBI" id="CHEBI:37565"/>
        <dbReference type="ChEBI" id="CHEBI:43474"/>
        <dbReference type="ChEBI" id="CHEBI:58189"/>
        <dbReference type="EC" id="3.6.5.4"/>
    </reaction>
</comment>
<protein>
    <recommendedName>
        <fullName evidence="8">Signal recognition particle receptor FtsY</fullName>
        <shortName evidence="8">SRP receptor</shortName>
        <ecNumber evidence="8">3.6.5.4</ecNumber>
    </recommendedName>
</protein>
<feature type="compositionally biased region" description="Basic and acidic residues" evidence="9">
    <location>
        <begin position="402"/>
        <end position="419"/>
    </location>
</feature>
<evidence type="ECO:0000256" key="6">
    <source>
        <dbReference type="ARBA" id="ARBA00023136"/>
    </source>
</evidence>
<dbReference type="Pfam" id="PF00448">
    <property type="entry name" value="SRP54"/>
    <property type="match status" value="1"/>
</dbReference>
<comment type="subcellular location">
    <subcellularLocation>
        <location evidence="8">Cell membrane</location>
        <topology evidence="8">Peripheral membrane protein</topology>
        <orientation evidence="8">Cytoplasmic side</orientation>
    </subcellularLocation>
    <subcellularLocation>
        <location evidence="8">Cytoplasm</location>
    </subcellularLocation>
</comment>
<reference evidence="12" key="1">
    <citation type="submission" date="2016-12" db="EMBL/GenBank/DDBJ databases">
        <authorList>
            <person name="Herbold C."/>
        </authorList>
    </citation>
    <scope>NUCLEOTIDE SEQUENCE [LARGE SCALE GENOMIC DNA]</scope>
</reference>
<sequence length="447" mass="49882">MFEKLRNAFSLAAKSFGEKELKEKDIDEVLFELEIALLESDVATEVIDSIKDDLKKQLIGSTVNKDKIAETVKQELRKSISNMFNDAGTVDILSNIQKKKEKGEPYIISFMGINGTGKTTTIAKFANLLRENKYSVVIAAADTYRAGAIEQISEHGKRLNVKVIAQNYGSDPAAVARDAVLYAKSHKIDCILIDTAGRMQTSKNLMDQISKINKVVNPDLKLFVGDSLAGNDTVSQAREFHNYTKFDGAILTKSDADARGGSAISIVKVTSSPILYLGVGQEYSDLKSFNKEVFLETIFGPEESVEEIKKKPEPKVELKPEPKVELKPESKVELKPESKVELKPERSTQEISNDDPFVGISTQDIEKYSDIFDVSPPESDDQARKLAADIRKWISAGRPKSKPKDEPKSKPEPEMKTKDESEEEDEVDSEKDEKPIKKRSLFGWLKK</sequence>
<dbReference type="InterPro" id="IPR003593">
    <property type="entry name" value="AAA+_ATPase"/>
</dbReference>
<keyword evidence="1 8" id="KW-1003">Cell membrane</keyword>
<dbReference type="SMART" id="SM00962">
    <property type="entry name" value="SRP54"/>
    <property type="match status" value="1"/>
</dbReference>
<dbReference type="Proteomes" id="UP000232412">
    <property type="component" value="Unassembled WGS sequence"/>
</dbReference>
<evidence type="ECO:0000256" key="5">
    <source>
        <dbReference type="ARBA" id="ARBA00023134"/>
    </source>
</evidence>
<dbReference type="NCBIfam" id="TIGR00064">
    <property type="entry name" value="ftsY"/>
    <property type="match status" value="1"/>
</dbReference>
<keyword evidence="4 8" id="KW-0378">Hydrolase</keyword>
<feature type="compositionally biased region" description="Basic and acidic residues" evidence="9">
    <location>
        <begin position="381"/>
        <end position="392"/>
    </location>
</feature>
<feature type="binding site" evidence="8">
    <location>
        <begin position="194"/>
        <end position="198"/>
    </location>
    <ligand>
        <name>GTP</name>
        <dbReference type="ChEBI" id="CHEBI:37565"/>
    </ligand>
</feature>
<dbReference type="FunFam" id="3.40.50.300:FF:000566">
    <property type="entry name" value="Signal recognition particle receptor subunit alpha"/>
    <property type="match status" value="1"/>
</dbReference>
<comment type="subunit">
    <text evidence="8">Part of the signal recognition particle protein translocation system, which is composed of SRP and FtsY.</text>
</comment>